<feature type="domain" description="At1g61320/AtMIF1 LRR" evidence="1">
    <location>
        <begin position="318"/>
        <end position="579"/>
    </location>
</feature>
<proteinExistence type="predicted"/>
<name>M8AI35_TRIUA</name>
<dbReference type="AlphaFoldDB" id="M8AI35"/>
<protein>
    <recommendedName>
        <fullName evidence="1">At1g61320/AtMIF1 LRR domain-containing protein</fullName>
    </recommendedName>
</protein>
<dbReference type="EMBL" id="KD054519">
    <property type="protein sequence ID" value="EMS64590.1"/>
    <property type="molecule type" value="Genomic_DNA"/>
</dbReference>
<dbReference type="InterPro" id="IPR053772">
    <property type="entry name" value="At1g61320/At1g61330-like"/>
</dbReference>
<reference evidence="2" key="1">
    <citation type="journal article" date="2013" name="Nature">
        <title>Draft genome of the wheat A-genome progenitor Triticum urartu.</title>
        <authorList>
            <person name="Ling H.Q."/>
            <person name="Zhao S."/>
            <person name="Liu D."/>
            <person name="Wang J."/>
            <person name="Sun H."/>
            <person name="Zhang C."/>
            <person name="Fan H."/>
            <person name="Li D."/>
            <person name="Dong L."/>
            <person name="Tao Y."/>
            <person name="Gao C."/>
            <person name="Wu H."/>
            <person name="Li Y."/>
            <person name="Cui Y."/>
            <person name="Guo X."/>
            <person name="Zheng S."/>
            <person name="Wang B."/>
            <person name="Yu K."/>
            <person name="Liang Q."/>
            <person name="Yang W."/>
            <person name="Lou X."/>
            <person name="Chen J."/>
            <person name="Feng M."/>
            <person name="Jian J."/>
            <person name="Zhang X."/>
            <person name="Luo G."/>
            <person name="Jiang Y."/>
            <person name="Liu J."/>
            <person name="Wang Z."/>
            <person name="Sha Y."/>
            <person name="Zhang B."/>
            <person name="Wu H."/>
            <person name="Tang D."/>
            <person name="Shen Q."/>
            <person name="Xue P."/>
            <person name="Zou S."/>
            <person name="Wang X."/>
            <person name="Liu X."/>
            <person name="Wang F."/>
            <person name="Yang Y."/>
            <person name="An X."/>
            <person name="Dong Z."/>
            <person name="Zhang K."/>
            <person name="Zhang X."/>
            <person name="Luo M.C."/>
            <person name="Dvorak J."/>
            <person name="Tong Y."/>
            <person name="Wang J."/>
            <person name="Yang H."/>
            <person name="Li Z."/>
            <person name="Wang D."/>
            <person name="Zhang A."/>
            <person name="Wang J."/>
        </authorList>
    </citation>
    <scope>NUCLEOTIDE SEQUENCE</scope>
</reference>
<evidence type="ECO:0000259" key="1">
    <source>
        <dbReference type="Pfam" id="PF23622"/>
    </source>
</evidence>
<dbReference type="Pfam" id="PF23622">
    <property type="entry name" value="LRR_At1g61320_AtMIF1"/>
    <property type="match status" value="1"/>
</dbReference>
<dbReference type="OMA" id="TRCCDAS"/>
<dbReference type="InterPro" id="IPR032675">
    <property type="entry name" value="LRR_dom_sf"/>
</dbReference>
<gene>
    <name evidence="2" type="ORF">TRIUR3_01351</name>
</gene>
<organism evidence="2">
    <name type="scientific">Triticum urartu</name>
    <name type="common">Red wild einkorn</name>
    <name type="synonym">Crithodium urartu</name>
    <dbReference type="NCBI Taxonomy" id="4572"/>
    <lineage>
        <taxon>Eukaryota</taxon>
        <taxon>Viridiplantae</taxon>
        <taxon>Streptophyta</taxon>
        <taxon>Embryophyta</taxon>
        <taxon>Tracheophyta</taxon>
        <taxon>Spermatophyta</taxon>
        <taxon>Magnoliopsida</taxon>
        <taxon>Liliopsida</taxon>
        <taxon>Poales</taxon>
        <taxon>Poaceae</taxon>
        <taxon>BOP clade</taxon>
        <taxon>Pooideae</taxon>
        <taxon>Triticodae</taxon>
        <taxon>Triticeae</taxon>
        <taxon>Triticinae</taxon>
        <taxon>Triticum</taxon>
    </lineage>
</organism>
<dbReference type="PANTHER" id="PTHR34145">
    <property type="entry name" value="OS02G0105600 PROTEIN"/>
    <property type="match status" value="1"/>
</dbReference>
<accession>M8AI35</accession>
<evidence type="ECO:0000313" key="2">
    <source>
        <dbReference type="EMBL" id="EMS64590.1"/>
    </source>
</evidence>
<dbReference type="STRING" id="4572.M8AI35"/>
<dbReference type="InterPro" id="IPR055357">
    <property type="entry name" value="LRR_At1g61320_AtMIF1"/>
</dbReference>
<sequence>MDSDILPPHIAADTELAYAWALDCSAAAWIGRWPSMVMSGPSARPTSPTPPPLRSAALVVGGHGRREYDLGGSGEDHLRALGGCREALRDAAPFRYPKPDSDVGSSNDDGGGAAIQPDMAYKVTVKYMMIEFLCWRKEDAHPGSKMIVQRVGKELNTRDQTFHRKKECPIFLTSASVHACIQLTAQKIWRHIISLVPMQDAARAACVSHAFLRCWRFYPNIGFSNSTVGCNGVLTKAETARKFASKVNQVLKNHSGIGLKSIKLEFLGHNSSDCSSLDSWLRVAITSEIEELSLMLSSVVATYRFPCSLLSGLRGNSIREDELGCLLSSCSALELFAFGYCNEITCLKIPDILQRLHDLQVVGCNALRVVESKALNLSSFYFGGKREQLSHGEQLKNLTMPHRRALDNAHAMLPTTMPNLETLDISLRLKADTPMMHSQFLRIKYLRITVDGYAFPRINDYISLVPFLDASPCLESFFLQAAEPMEHESIFRDPSPLRRKPGHRHDKLKSVTIIGFNSAKSLIELTVHIIENAGSLESLTLDTADCSLGCSDSETKRCSTLGQSTLMEVPRALFAIRSQTVFRNVMYEVAGHVQMEFRFVPNVSTLKEGALP</sequence>
<dbReference type="PANTHER" id="PTHR34145:SF32">
    <property type="entry name" value="F-BOX DOMAIN-CONTAINING PROTEIN"/>
    <property type="match status" value="1"/>
</dbReference>
<dbReference type="Gene3D" id="3.80.10.10">
    <property type="entry name" value="Ribonuclease Inhibitor"/>
    <property type="match status" value="1"/>
</dbReference>